<dbReference type="InterPro" id="IPR027417">
    <property type="entry name" value="P-loop_NTPase"/>
</dbReference>
<evidence type="ECO:0000256" key="4">
    <source>
        <dbReference type="ARBA" id="ARBA00022840"/>
    </source>
</evidence>
<dbReference type="InterPro" id="IPR001611">
    <property type="entry name" value="Leu-rich_rpt"/>
</dbReference>
<dbReference type="SUPFAM" id="SSF52047">
    <property type="entry name" value="RNI-like"/>
    <property type="match status" value="1"/>
</dbReference>
<dbReference type="SMART" id="SM00368">
    <property type="entry name" value="LRR_RI"/>
    <property type="match status" value="1"/>
</dbReference>
<feature type="domain" description="NACHT" evidence="5">
    <location>
        <begin position="60"/>
        <end position="193"/>
    </location>
</feature>
<dbReference type="InterPro" id="IPR007111">
    <property type="entry name" value="NACHT_NTPase"/>
</dbReference>
<dbReference type="InterPro" id="IPR032675">
    <property type="entry name" value="LRR_dom_sf"/>
</dbReference>
<name>A0ABQ8LDX5_LABRO</name>
<dbReference type="InterPro" id="IPR051261">
    <property type="entry name" value="NLR"/>
</dbReference>
<evidence type="ECO:0000256" key="2">
    <source>
        <dbReference type="ARBA" id="ARBA00022737"/>
    </source>
</evidence>
<keyword evidence="3" id="KW-0547">Nucleotide-binding</keyword>
<keyword evidence="7" id="KW-1185">Reference proteome</keyword>
<evidence type="ECO:0000259" key="5">
    <source>
        <dbReference type="PROSITE" id="PS50837"/>
    </source>
</evidence>
<dbReference type="Proteomes" id="UP000830375">
    <property type="component" value="Unassembled WGS sequence"/>
</dbReference>
<keyword evidence="4" id="KW-0067">ATP-binding</keyword>
<dbReference type="PANTHER" id="PTHR24106">
    <property type="entry name" value="NACHT, LRR AND CARD DOMAINS-CONTAINING"/>
    <property type="match status" value="1"/>
</dbReference>
<organism evidence="6 7">
    <name type="scientific">Labeo rohita</name>
    <name type="common">Indian major carp</name>
    <name type="synonym">Cyprinus rohita</name>
    <dbReference type="NCBI Taxonomy" id="84645"/>
    <lineage>
        <taxon>Eukaryota</taxon>
        <taxon>Metazoa</taxon>
        <taxon>Chordata</taxon>
        <taxon>Craniata</taxon>
        <taxon>Vertebrata</taxon>
        <taxon>Euteleostomi</taxon>
        <taxon>Actinopterygii</taxon>
        <taxon>Neopterygii</taxon>
        <taxon>Teleostei</taxon>
        <taxon>Ostariophysi</taxon>
        <taxon>Cypriniformes</taxon>
        <taxon>Cyprinidae</taxon>
        <taxon>Labeoninae</taxon>
        <taxon>Labeonini</taxon>
        <taxon>Labeo</taxon>
    </lineage>
</organism>
<protein>
    <submittedName>
        <fullName evidence="6">Protein NLRC3</fullName>
    </submittedName>
</protein>
<dbReference type="PROSITE" id="PS50837">
    <property type="entry name" value="NACHT"/>
    <property type="match status" value="1"/>
</dbReference>
<evidence type="ECO:0000256" key="3">
    <source>
        <dbReference type="ARBA" id="ARBA00022741"/>
    </source>
</evidence>
<accession>A0ABQ8LDX5</accession>
<comment type="caution">
    <text evidence="6">The sequence shown here is derived from an EMBL/GenBank/DDBJ whole genome shotgun (WGS) entry which is preliminary data.</text>
</comment>
<evidence type="ECO:0000313" key="6">
    <source>
        <dbReference type="EMBL" id="KAI2648694.1"/>
    </source>
</evidence>
<evidence type="ECO:0000313" key="7">
    <source>
        <dbReference type="Proteomes" id="UP000830375"/>
    </source>
</evidence>
<dbReference type="SUPFAM" id="SSF52540">
    <property type="entry name" value="P-loop containing nucleoside triphosphate hydrolases"/>
    <property type="match status" value="1"/>
</dbReference>
<reference evidence="6 7" key="1">
    <citation type="submission" date="2022-01" db="EMBL/GenBank/DDBJ databases">
        <title>A high-quality chromosome-level genome assembly of rohu carp, Labeo rohita.</title>
        <authorList>
            <person name="Arick M.A. II"/>
            <person name="Hsu C.-Y."/>
            <person name="Magbanua Z."/>
            <person name="Pechanova O."/>
            <person name="Grover C."/>
            <person name="Miller E."/>
            <person name="Thrash A."/>
            <person name="Ezzel L."/>
            <person name="Alam S."/>
            <person name="Benzie J."/>
            <person name="Hamilton M."/>
            <person name="Karsi A."/>
            <person name="Lawrence M.L."/>
            <person name="Peterson D.G."/>
        </authorList>
    </citation>
    <scope>NUCLEOTIDE SEQUENCE [LARGE SCALE GENOMIC DNA]</scope>
    <source>
        <strain evidence="7">BAU-BD-2019</strain>
        <tissue evidence="6">Blood</tissue>
    </source>
</reference>
<evidence type="ECO:0000256" key="1">
    <source>
        <dbReference type="ARBA" id="ARBA00022614"/>
    </source>
</evidence>
<keyword evidence="1" id="KW-0433">Leucine-rich repeat</keyword>
<gene>
    <name evidence="6" type="ORF">H4Q32_018863</name>
</gene>
<dbReference type="InterPro" id="IPR041267">
    <property type="entry name" value="NLRP_HD2"/>
</dbReference>
<dbReference type="Pfam" id="PF13516">
    <property type="entry name" value="LRR_6"/>
    <property type="match status" value="1"/>
</dbReference>
<dbReference type="Gene3D" id="3.40.50.300">
    <property type="entry name" value="P-loop containing nucleotide triphosphate hydrolases"/>
    <property type="match status" value="1"/>
</dbReference>
<dbReference type="Gene3D" id="3.80.10.10">
    <property type="entry name" value="Ribonuclease Inhibitor"/>
    <property type="match status" value="1"/>
</dbReference>
<keyword evidence="2" id="KW-0677">Repeat</keyword>
<dbReference type="EMBL" id="JACTAM010000025">
    <property type="protein sequence ID" value="KAI2648694.1"/>
    <property type="molecule type" value="Genomic_DNA"/>
</dbReference>
<dbReference type="Pfam" id="PF17776">
    <property type="entry name" value="NLRC4_HD2"/>
    <property type="match status" value="1"/>
</dbReference>
<dbReference type="Pfam" id="PF05729">
    <property type="entry name" value="NACHT"/>
    <property type="match status" value="1"/>
</dbReference>
<dbReference type="PRINTS" id="PR00364">
    <property type="entry name" value="DISEASERSIST"/>
</dbReference>
<sequence length="568" mass="64862">MFKLKLKNEFQYLNEEISPGERQKLDEIFIERHITEKPHLRISVKREIMCNNIFESQKIRTVLMKGDAGIGKTVTVQKFILDWATEKSNHDIEYIFPMPFQKLNIIREMVEECNFLELLQHSFDNTEHLELDSDKVMLIFDGLNEFKLPLDFQNTKKIIDLKESASVSDLLSNLIMGNLLPKAQIWITSRPAAANQIPAIFIDRVTEIQGFDDHQKKEYFKKNISDKRITNVISYIDKSSRFNSMCYLPDYCRIVVALSVEITGKGHVDFPKTLTQMYGKHLLAQIKPIRNTILALGKPAFLLLVNGSSLLSAEDLKKCDFRDDSALINSSIIKVIQGKKKHKSYCFMNRRTQEFLAALYVTSVINGGNPLDLKDLCDLKPEFVKESLTDYNSLQKVMENALQRQMDLFFCFLLGLTLESSQIALKDLLTQRSSSSSSSQNTVEHIRTMIMSSSSTNADKCSLLFDALKELDEYSTVQEIKTMFEEQLDKTKPHRSEEHPMRLSKVVKTSGELKVHQCEVGFEDCAVLRSNLSHLKVLDLSENGITDSGAKQLSALLQDSQCKLEKLG</sequence>
<proteinExistence type="predicted"/>